<dbReference type="SUPFAM" id="SSF56672">
    <property type="entry name" value="DNA/RNA polymerases"/>
    <property type="match status" value="1"/>
</dbReference>
<evidence type="ECO:0000256" key="1">
    <source>
        <dbReference type="SAM" id="MobiDB-lite"/>
    </source>
</evidence>
<feature type="compositionally biased region" description="Polar residues" evidence="1">
    <location>
        <begin position="225"/>
        <end position="235"/>
    </location>
</feature>
<dbReference type="InterPro" id="IPR043502">
    <property type="entry name" value="DNA/RNA_pol_sf"/>
</dbReference>
<sequence length="374" mass="42258">MAGGSDSQKTKGDKELARRQTLPYCPYREDNPYPTRPATLESRMPQLYDLYSDKMLNSLNKKALSSLKYKQLVLGPALAYFYDDVQFSADTLELLENQDKVPASTQEIEQRVYETHNTMLGVFTLLAQRYSMLQLRASLDGDAAAHGGPEALKAKLAFMEEKVYNNSDGFTNEPIFNQWLQESETSRQCAVMNTTAKQAARGGASGGGGRFQGQERRDDGDGGSNPKNTIESAWTRTRKRAQTGPAVGLALGVNVPDTVLPWIGQKVEPSLMERVRRRKGAWRVAGANAEQTWLEKEAKRHVDNGAGVKTKEREWLNAFCWQSRCKMETLKKLQRLAKQNDWCFFFDLKDGYQCVGINPDFQKYMQFDVQGELY</sequence>
<gene>
    <name evidence="2" type="ORF">CYMTET_52791</name>
</gene>
<evidence type="ECO:0000313" key="3">
    <source>
        <dbReference type="Proteomes" id="UP001190700"/>
    </source>
</evidence>
<protein>
    <submittedName>
        <fullName evidence="2">Uncharacterized protein</fullName>
    </submittedName>
</protein>
<comment type="caution">
    <text evidence="2">The sequence shown here is derived from an EMBL/GenBank/DDBJ whole genome shotgun (WGS) entry which is preliminary data.</text>
</comment>
<dbReference type="Proteomes" id="UP001190700">
    <property type="component" value="Unassembled WGS sequence"/>
</dbReference>
<dbReference type="AlphaFoldDB" id="A0AAE0BJQ8"/>
<organism evidence="2 3">
    <name type="scientific">Cymbomonas tetramitiformis</name>
    <dbReference type="NCBI Taxonomy" id="36881"/>
    <lineage>
        <taxon>Eukaryota</taxon>
        <taxon>Viridiplantae</taxon>
        <taxon>Chlorophyta</taxon>
        <taxon>Pyramimonadophyceae</taxon>
        <taxon>Pyramimonadales</taxon>
        <taxon>Pyramimonadaceae</taxon>
        <taxon>Cymbomonas</taxon>
    </lineage>
</organism>
<evidence type="ECO:0000313" key="2">
    <source>
        <dbReference type="EMBL" id="KAK3237125.1"/>
    </source>
</evidence>
<reference evidence="2 3" key="1">
    <citation type="journal article" date="2015" name="Genome Biol. Evol.">
        <title>Comparative Genomics of a Bacterivorous Green Alga Reveals Evolutionary Causalities and Consequences of Phago-Mixotrophic Mode of Nutrition.</title>
        <authorList>
            <person name="Burns J.A."/>
            <person name="Paasch A."/>
            <person name="Narechania A."/>
            <person name="Kim E."/>
        </authorList>
    </citation>
    <scope>NUCLEOTIDE SEQUENCE [LARGE SCALE GENOMIC DNA]</scope>
    <source>
        <strain evidence="2 3">PLY_AMNH</strain>
    </source>
</reference>
<keyword evidence="3" id="KW-1185">Reference proteome</keyword>
<feature type="region of interest" description="Disordered" evidence="1">
    <location>
        <begin position="1"/>
        <end position="37"/>
    </location>
</feature>
<feature type="compositionally biased region" description="Basic and acidic residues" evidence="1">
    <location>
        <begin position="8"/>
        <end position="18"/>
    </location>
</feature>
<accession>A0AAE0BJQ8</accession>
<dbReference type="EMBL" id="LGRX02034701">
    <property type="protein sequence ID" value="KAK3237125.1"/>
    <property type="molecule type" value="Genomic_DNA"/>
</dbReference>
<name>A0AAE0BJQ8_9CHLO</name>
<proteinExistence type="predicted"/>
<feature type="region of interest" description="Disordered" evidence="1">
    <location>
        <begin position="196"/>
        <end position="239"/>
    </location>
</feature>